<evidence type="ECO:0000313" key="10">
    <source>
        <dbReference type="Proteomes" id="UP000068905"/>
    </source>
</evidence>
<evidence type="ECO:0000256" key="4">
    <source>
        <dbReference type="ARBA" id="ARBA00022741"/>
    </source>
</evidence>
<dbReference type="InterPro" id="IPR036907">
    <property type="entry name" value="5'-Nucleotdase_C_sf"/>
</dbReference>
<dbReference type="Gene3D" id="3.60.21.10">
    <property type="match status" value="1"/>
</dbReference>
<feature type="domain" description="5'-Nucleotidase C-terminal" evidence="8">
    <location>
        <begin position="356"/>
        <end position="507"/>
    </location>
</feature>
<dbReference type="PATRIC" id="fig|1125411.7.peg.949"/>
<protein>
    <submittedName>
        <fullName evidence="9">5'-nucleotidase</fullName>
    </submittedName>
</protein>
<dbReference type="PANTHER" id="PTHR11575:SF24">
    <property type="entry name" value="5'-NUCLEOTIDASE"/>
    <property type="match status" value="1"/>
</dbReference>
<dbReference type="AlphaFoldDB" id="A0A0M4LFK3"/>
<dbReference type="CDD" id="cd07409">
    <property type="entry name" value="MPP_CD73_N"/>
    <property type="match status" value="1"/>
</dbReference>
<dbReference type="Pfam" id="PF00149">
    <property type="entry name" value="Metallophos"/>
    <property type="match status" value="1"/>
</dbReference>
<dbReference type="OrthoDB" id="9803927at2"/>
<proteinExistence type="inferred from homology"/>
<accession>A0A0M4LFK3</accession>
<dbReference type="InterPro" id="IPR004843">
    <property type="entry name" value="Calcineurin-like_PHP"/>
</dbReference>
<dbReference type="GO" id="GO:0000166">
    <property type="term" value="F:nucleotide binding"/>
    <property type="evidence" value="ECO:0007669"/>
    <property type="project" value="UniProtKB-KW"/>
</dbReference>
<dbReference type="GO" id="GO:0009166">
    <property type="term" value="P:nucleotide catabolic process"/>
    <property type="evidence" value="ECO:0007669"/>
    <property type="project" value="InterPro"/>
</dbReference>
<dbReference type="PRINTS" id="PR01607">
    <property type="entry name" value="APYRASEFAMLY"/>
</dbReference>
<dbReference type="SUPFAM" id="SSF56300">
    <property type="entry name" value="Metallo-dependent phosphatases"/>
    <property type="match status" value="1"/>
</dbReference>
<feature type="domain" description="Calcineurin-like phosphoesterase" evidence="7">
    <location>
        <begin position="48"/>
        <end position="263"/>
    </location>
</feature>
<dbReference type="GO" id="GO:0046872">
    <property type="term" value="F:metal ion binding"/>
    <property type="evidence" value="ECO:0007669"/>
    <property type="project" value="UniProtKB-KW"/>
</dbReference>
<keyword evidence="4 6" id="KW-0547">Nucleotide-binding</keyword>
<name>A0A0M4LFK3_9GAMM</name>
<evidence type="ECO:0000256" key="6">
    <source>
        <dbReference type="RuleBase" id="RU362119"/>
    </source>
</evidence>
<dbReference type="SUPFAM" id="SSF55816">
    <property type="entry name" value="5'-nucleotidase (syn. UDP-sugar hydrolase), C-terminal domain"/>
    <property type="match status" value="1"/>
</dbReference>
<dbReference type="EMBL" id="CP006911">
    <property type="protein sequence ID" value="ALE01943.1"/>
    <property type="molecule type" value="Genomic_DNA"/>
</dbReference>
<dbReference type="RefSeq" id="WP_053820151.1">
    <property type="nucleotide sequence ID" value="NZ_CP006911.1"/>
</dbReference>
<evidence type="ECO:0000256" key="5">
    <source>
        <dbReference type="ARBA" id="ARBA00022801"/>
    </source>
</evidence>
<keyword evidence="3 6" id="KW-0732">Signal</keyword>
<evidence type="ECO:0000259" key="7">
    <source>
        <dbReference type="Pfam" id="PF00149"/>
    </source>
</evidence>
<evidence type="ECO:0000313" key="9">
    <source>
        <dbReference type="EMBL" id="ALE01943.1"/>
    </source>
</evidence>
<comment type="similarity">
    <text evidence="1 6">Belongs to the 5'-nucleotidase family.</text>
</comment>
<sequence length="545" mass="59487">MKLFKRFHFIRLSKVRSMPLVIGLSCFLSLGLSSQPVFADGHKSFEITILHTNDFHARFRPISKYDNNCSAENNAEGKCFGGSARLISAIEDARSRHKNTILLDGGDQFQGTLFYTMYKGKVAAEMMNKMQYDGMAVGNHEFDDGPVTLRAFMDTVNFPVLMANANVDLEPELKDKLQKSTIIVKDNRKIGLIGVVTEDVVDISSPGDNIIFTDAITAVQTEVDALTQQGVNIIILLSHSSYAIDKEIAANTTGVDVIVGGHDNTYLSNVSDRAKGPYPTVVNDTQIIQAYAYGKFLGELSVVFDDKGEVVSATGEPITIDKLISENSDVVARLDELEVPINELKEREVGSVSSELNGNRAVCRVQECDMGNMIADAMRHAVMDKGYTIALMNSGGIRASLDSGQVTLGEVMTILPFQNTLATFKVTGKQLLTAIENGVSEVEDVAGRFPQVSGMRFTFDATRPAGDRVTSIETQDEYGWSNLNLYGTYGMVSNNFIRGGGDGYKVFRSASDIYDFGPDLADVVAAYIDANPGYSGYTDGRINQE</sequence>
<evidence type="ECO:0000256" key="3">
    <source>
        <dbReference type="ARBA" id="ARBA00022729"/>
    </source>
</evidence>
<dbReference type="PANTHER" id="PTHR11575">
    <property type="entry name" value="5'-NUCLEOTIDASE-RELATED"/>
    <property type="match status" value="1"/>
</dbReference>
<dbReference type="STRING" id="1125411.W908_04835"/>
<dbReference type="InterPro" id="IPR006146">
    <property type="entry name" value="5'-Nucleotdase_CS"/>
</dbReference>
<evidence type="ECO:0000256" key="2">
    <source>
        <dbReference type="ARBA" id="ARBA00022723"/>
    </source>
</evidence>
<dbReference type="InterPro" id="IPR029052">
    <property type="entry name" value="Metallo-depent_PP-like"/>
</dbReference>
<gene>
    <name evidence="9" type="ORF">W908_04835</name>
</gene>
<keyword evidence="10" id="KW-1185">Reference proteome</keyword>
<reference evidence="9 10" key="1">
    <citation type="journal article" date="2015" name="Genome Announc.">
        <title>Genome Sequence of 'Candidatus Thioglobus singularis' Strain PS1, a Mixotroph from the SUP05 Clade of Marine Gammaproteobacteria.</title>
        <authorList>
            <person name="Marshall K.T."/>
            <person name="Morris R.M."/>
        </authorList>
    </citation>
    <scope>NUCLEOTIDE SEQUENCE [LARGE SCALE GENOMIC DNA]</scope>
    <source>
        <strain evidence="9 10">PS1</strain>
    </source>
</reference>
<evidence type="ECO:0000256" key="1">
    <source>
        <dbReference type="ARBA" id="ARBA00006654"/>
    </source>
</evidence>
<dbReference type="Pfam" id="PF02872">
    <property type="entry name" value="5_nucleotid_C"/>
    <property type="match status" value="1"/>
</dbReference>
<dbReference type="FunFam" id="3.60.21.10:FF:000020">
    <property type="entry name" value="NT5E isoform 4"/>
    <property type="match status" value="1"/>
</dbReference>
<dbReference type="Proteomes" id="UP000068905">
    <property type="component" value="Chromosome"/>
</dbReference>
<dbReference type="InterPro" id="IPR008334">
    <property type="entry name" value="5'-Nucleotdase_C"/>
</dbReference>
<dbReference type="Gene3D" id="3.90.780.10">
    <property type="entry name" value="5'-Nucleotidase, C-terminal domain"/>
    <property type="match status" value="1"/>
</dbReference>
<dbReference type="PROSITE" id="PS00785">
    <property type="entry name" value="5_NUCLEOTIDASE_1"/>
    <property type="match status" value="1"/>
</dbReference>
<evidence type="ECO:0000259" key="8">
    <source>
        <dbReference type="Pfam" id="PF02872"/>
    </source>
</evidence>
<dbReference type="PROSITE" id="PS00786">
    <property type="entry name" value="5_NUCLEOTIDASE_2"/>
    <property type="match status" value="1"/>
</dbReference>
<feature type="signal peptide" evidence="6">
    <location>
        <begin position="1"/>
        <end position="39"/>
    </location>
</feature>
<dbReference type="InterPro" id="IPR006179">
    <property type="entry name" value="5_nucleotidase/apyrase"/>
</dbReference>
<keyword evidence="5 6" id="KW-0378">Hydrolase</keyword>
<feature type="chain" id="PRO_5005732103" evidence="6">
    <location>
        <begin position="40"/>
        <end position="545"/>
    </location>
</feature>
<dbReference type="GO" id="GO:0016788">
    <property type="term" value="F:hydrolase activity, acting on ester bonds"/>
    <property type="evidence" value="ECO:0007669"/>
    <property type="project" value="InterPro"/>
</dbReference>
<organism evidence="9 10">
    <name type="scientific">Candidatus Pseudothioglobus singularis PS1</name>
    <dbReference type="NCBI Taxonomy" id="1125411"/>
    <lineage>
        <taxon>Bacteria</taxon>
        <taxon>Pseudomonadati</taxon>
        <taxon>Pseudomonadota</taxon>
        <taxon>Gammaproteobacteria</taxon>
        <taxon>Candidatus Pseudothioglobaceae</taxon>
        <taxon>Candidatus Pseudothioglobus</taxon>
    </lineage>
</organism>
<dbReference type="KEGG" id="tsn:W908_04835"/>
<keyword evidence="2" id="KW-0479">Metal-binding</keyword>